<organism evidence="2">
    <name type="scientific">viral metagenome</name>
    <dbReference type="NCBI Taxonomy" id="1070528"/>
    <lineage>
        <taxon>unclassified sequences</taxon>
        <taxon>metagenomes</taxon>
        <taxon>organismal metagenomes</taxon>
    </lineage>
</organism>
<dbReference type="PROSITE" id="PS51471">
    <property type="entry name" value="FE2OG_OXY"/>
    <property type="match status" value="1"/>
</dbReference>
<proteinExistence type="predicted"/>
<protein>
    <recommendedName>
        <fullName evidence="1">Fe2OG dioxygenase domain-containing protein</fullName>
    </recommendedName>
</protein>
<reference evidence="2" key="1">
    <citation type="journal article" date="2020" name="Nature">
        <title>Giant virus diversity and host interactions through global metagenomics.</title>
        <authorList>
            <person name="Schulz F."/>
            <person name="Roux S."/>
            <person name="Paez-Espino D."/>
            <person name="Jungbluth S."/>
            <person name="Walsh D.A."/>
            <person name="Denef V.J."/>
            <person name="McMahon K.D."/>
            <person name="Konstantinidis K.T."/>
            <person name="Eloe-Fadrosh E.A."/>
            <person name="Kyrpides N.C."/>
            <person name="Woyke T."/>
        </authorList>
    </citation>
    <scope>NUCLEOTIDE SEQUENCE</scope>
    <source>
        <strain evidence="2">GVMAG-S-ERX555907-63</strain>
    </source>
</reference>
<evidence type="ECO:0000259" key="1">
    <source>
        <dbReference type="PROSITE" id="PS51471"/>
    </source>
</evidence>
<dbReference type="AlphaFoldDB" id="A0A6C0KY24"/>
<evidence type="ECO:0000313" key="2">
    <source>
        <dbReference type="EMBL" id="QHU22882.1"/>
    </source>
</evidence>
<accession>A0A6C0KY24</accession>
<dbReference type="EMBL" id="MN741019">
    <property type="protein sequence ID" value="QHU22882.1"/>
    <property type="molecule type" value="Genomic_DNA"/>
</dbReference>
<dbReference type="SUPFAM" id="SSF51197">
    <property type="entry name" value="Clavaminate synthase-like"/>
    <property type="match status" value="1"/>
</dbReference>
<name>A0A6C0KY24_9ZZZZ</name>
<dbReference type="InterPro" id="IPR005123">
    <property type="entry name" value="Oxoglu/Fe-dep_dioxygenase_dom"/>
</dbReference>
<sequence length="419" mass="47452">MSLSNFFDKLGWMLQIDSSGSLNDDKSSITIQAKHFYHWDGNVGIVDVLTNAADYEPAYHMGACDEWVPDVDFDEWIVGGPNQIEDHRTISWNPGEPRAFVSRMALIPKDECDHVIALCEKRSQEMGSWGTSSGAHCDMDVKELPEVLEWFNSRLKSTIFPLLASLFPDKIKSATHMRANDAFIVKYDMEGQRALPLHVDEGAFTFTIALNDMCDYEGGGTRFEMARRPGSDEPWHEEVLNADAGGVVAFAGKVRHGGMQIQSGTRYIISAFSCWVDENMLRKESVQSLQNGMADFDPDSWWETELALERKWNLLRGGIAWMTHTFTTENLNDPAFFGNQITLKAGNTEKTYILDNSGSYFTCNQLISNISDFEKLIRPAHDLINANIELRNIHFYQLKLINPDEDVINHKYTPLWTSG</sequence>
<feature type="domain" description="Fe2OG dioxygenase" evidence="1">
    <location>
        <begin position="178"/>
        <end position="278"/>
    </location>
</feature>
<dbReference type="Gene3D" id="2.60.120.620">
    <property type="entry name" value="q2cbj1_9rhob like domain"/>
    <property type="match status" value="1"/>
</dbReference>